<proteinExistence type="inferred from homology"/>
<comment type="similarity">
    <text evidence="1 5">Belongs to the MreC family.</text>
</comment>
<dbReference type="GO" id="GO:0005886">
    <property type="term" value="C:plasma membrane"/>
    <property type="evidence" value="ECO:0007669"/>
    <property type="project" value="TreeGrafter"/>
</dbReference>
<dbReference type="InterPro" id="IPR007221">
    <property type="entry name" value="MreC"/>
</dbReference>
<evidence type="ECO:0000256" key="3">
    <source>
        <dbReference type="ARBA" id="ARBA00022960"/>
    </source>
</evidence>
<dbReference type="AlphaFoldDB" id="A0A1I2QDZ2"/>
<comment type="function">
    <text evidence="5">Involved in formation and maintenance of cell shape.</text>
</comment>
<evidence type="ECO:0000256" key="2">
    <source>
        <dbReference type="ARBA" id="ARBA00013855"/>
    </source>
</evidence>
<dbReference type="OrthoDB" id="9792313at2"/>
<feature type="coiled-coil region" evidence="6">
    <location>
        <begin position="72"/>
        <end position="109"/>
    </location>
</feature>
<feature type="domain" description="Rod shape-determining protein MreC beta-barrel core" evidence="7">
    <location>
        <begin position="126"/>
        <end position="279"/>
    </location>
</feature>
<dbReference type="NCBIfam" id="TIGR00219">
    <property type="entry name" value="mreC"/>
    <property type="match status" value="1"/>
</dbReference>
<organism evidence="8 9">
    <name type="scientific">Ligilactobacillus ruminis DSM 20403 = NBRC 102161</name>
    <dbReference type="NCBI Taxonomy" id="1423798"/>
    <lineage>
        <taxon>Bacteria</taxon>
        <taxon>Bacillati</taxon>
        <taxon>Bacillota</taxon>
        <taxon>Bacilli</taxon>
        <taxon>Lactobacillales</taxon>
        <taxon>Lactobacillaceae</taxon>
        <taxon>Ligilactobacillus</taxon>
    </lineage>
</organism>
<dbReference type="EMBL" id="FOPI01000008">
    <property type="protein sequence ID" value="SFG26518.1"/>
    <property type="molecule type" value="Genomic_DNA"/>
</dbReference>
<gene>
    <name evidence="8" type="ORF">SAMN02910432_00618</name>
</gene>
<dbReference type="PIRSF" id="PIRSF038471">
    <property type="entry name" value="MreC"/>
    <property type="match status" value="1"/>
</dbReference>
<dbReference type="PANTHER" id="PTHR34138:SF1">
    <property type="entry name" value="CELL SHAPE-DETERMINING PROTEIN MREC"/>
    <property type="match status" value="1"/>
</dbReference>
<keyword evidence="3 5" id="KW-0133">Cell shape</keyword>
<evidence type="ECO:0000256" key="4">
    <source>
        <dbReference type="ARBA" id="ARBA00032089"/>
    </source>
</evidence>
<evidence type="ECO:0000259" key="7">
    <source>
        <dbReference type="Pfam" id="PF04085"/>
    </source>
</evidence>
<protein>
    <recommendedName>
        <fullName evidence="2 5">Cell shape-determining protein MreC</fullName>
    </recommendedName>
    <alternativeName>
        <fullName evidence="4 5">Cell shape protein MreC</fullName>
    </alternativeName>
</protein>
<evidence type="ECO:0000313" key="9">
    <source>
        <dbReference type="Proteomes" id="UP000182635"/>
    </source>
</evidence>
<evidence type="ECO:0000256" key="5">
    <source>
        <dbReference type="PIRNR" id="PIRNR038471"/>
    </source>
</evidence>
<dbReference type="GeneID" id="29801995"/>
<dbReference type="InterPro" id="IPR042177">
    <property type="entry name" value="Cell/Rod_1"/>
</dbReference>
<evidence type="ECO:0000256" key="1">
    <source>
        <dbReference type="ARBA" id="ARBA00009369"/>
    </source>
</evidence>
<accession>A0A1I2QDZ2</accession>
<dbReference type="GO" id="GO:0008360">
    <property type="term" value="P:regulation of cell shape"/>
    <property type="evidence" value="ECO:0007669"/>
    <property type="project" value="UniProtKB-KW"/>
</dbReference>
<dbReference type="Pfam" id="PF04085">
    <property type="entry name" value="MreC"/>
    <property type="match status" value="1"/>
</dbReference>
<dbReference type="InterPro" id="IPR055342">
    <property type="entry name" value="MreC_beta-barrel_core"/>
</dbReference>
<dbReference type="Gene3D" id="2.40.10.350">
    <property type="entry name" value="Rod shape-determining protein MreC, domain 2"/>
    <property type="match status" value="1"/>
</dbReference>
<dbReference type="Proteomes" id="UP000182635">
    <property type="component" value="Unassembled WGS sequence"/>
</dbReference>
<evidence type="ECO:0000313" key="8">
    <source>
        <dbReference type="EMBL" id="SFG26518.1"/>
    </source>
</evidence>
<dbReference type="Gene3D" id="2.40.10.340">
    <property type="entry name" value="Rod shape-determining protein MreC, domain 1"/>
    <property type="match status" value="1"/>
</dbReference>
<sequence length="283" mass="30829">MQKFFFNKKLVVTLLGLIVSFLLIAFSISVRNNRSMPPFIVQFGNEAAGVVNTVVSYPVNGVAKVGSNVSDLLNTYEENQKLKKEVDSLASQRVENQTLAKENKQLKRQLKLNKSLTDYDKISAYVLSRTPSAWQNQVIISKGKTAGVVKNAAVMSKEGLVGRVVEVNQTNSKVELLSTENDDANRFAVQLINSKDETVNGLITGYNSEKNELIMGQVTSKVKIKKGTSVITSGMGGNTPKGLLVGKVVRVADDDYGLPSKIYIKPAADMADLSVVTVAKRID</sequence>
<dbReference type="RefSeq" id="WP_014073738.1">
    <property type="nucleotide sequence ID" value="NZ_AYYL01000003.1"/>
</dbReference>
<dbReference type="InterPro" id="IPR042175">
    <property type="entry name" value="Cell/Rod_MreC_2"/>
</dbReference>
<dbReference type="PANTHER" id="PTHR34138">
    <property type="entry name" value="CELL SHAPE-DETERMINING PROTEIN MREC"/>
    <property type="match status" value="1"/>
</dbReference>
<name>A0A1I2QDZ2_9LACO</name>
<evidence type="ECO:0000256" key="6">
    <source>
        <dbReference type="SAM" id="Coils"/>
    </source>
</evidence>
<reference evidence="9" key="1">
    <citation type="submission" date="2016-10" db="EMBL/GenBank/DDBJ databases">
        <authorList>
            <person name="Varghese N."/>
            <person name="Submissions S."/>
        </authorList>
    </citation>
    <scope>NUCLEOTIDE SEQUENCE [LARGE SCALE GENOMIC DNA]</scope>
    <source>
        <strain evidence="9">DSM 20403</strain>
    </source>
</reference>
<keyword evidence="6" id="KW-0175">Coiled coil</keyword>